<gene>
    <name evidence="2" type="ORF">G6N73_19075</name>
</gene>
<keyword evidence="1" id="KW-1133">Transmembrane helix</keyword>
<feature type="transmembrane region" description="Helical" evidence="1">
    <location>
        <begin position="20"/>
        <end position="42"/>
    </location>
</feature>
<sequence length="143" mass="15190">MSENQTLSQRWENYRPSKTLWFWSAVGVAVATMIIGFTAGGWTTGGSAAIMAERAAQDARAELVATVCVQKFAADADAAAKFAALKEASSWERDDFIEEGGWALLTGMEKIVPGAAKACADQLLAMDSLPVREVQTSPAATDS</sequence>
<evidence type="ECO:0000313" key="2">
    <source>
        <dbReference type="EMBL" id="NGO53244.1"/>
    </source>
</evidence>
<proteinExistence type="predicted"/>
<dbReference type="Proteomes" id="UP001642900">
    <property type="component" value="Unassembled WGS sequence"/>
</dbReference>
<comment type="caution">
    <text evidence="2">The sequence shown here is derived from an EMBL/GenBank/DDBJ whole genome shotgun (WGS) entry which is preliminary data.</text>
</comment>
<evidence type="ECO:0000256" key="1">
    <source>
        <dbReference type="SAM" id="Phobius"/>
    </source>
</evidence>
<name>A0A6G4WF79_9HYPH</name>
<dbReference type="EMBL" id="JAAKZF010000028">
    <property type="protein sequence ID" value="NGO53244.1"/>
    <property type="molecule type" value="Genomic_DNA"/>
</dbReference>
<keyword evidence="1" id="KW-0472">Membrane</keyword>
<keyword evidence="1" id="KW-0812">Transmembrane</keyword>
<evidence type="ECO:0000313" key="3">
    <source>
        <dbReference type="Proteomes" id="UP001642900"/>
    </source>
</evidence>
<dbReference type="AlphaFoldDB" id="A0A6G4WF79"/>
<reference evidence="2 3" key="1">
    <citation type="submission" date="2020-02" db="EMBL/GenBank/DDBJ databases">
        <title>Genome sequence of strain CCNWXJ40-4.</title>
        <authorList>
            <person name="Gao J."/>
            <person name="Sun J."/>
        </authorList>
    </citation>
    <scope>NUCLEOTIDE SEQUENCE [LARGE SCALE GENOMIC DNA]</scope>
    <source>
        <strain evidence="2 3">CCNWXJ 40-4</strain>
    </source>
</reference>
<organism evidence="2 3">
    <name type="scientific">Allomesorhizobium camelthorni</name>
    <dbReference type="NCBI Taxonomy" id="475069"/>
    <lineage>
        <taxon>Bacteria</taxon>
        <taxon>Pseudomonadati</taxon>
        <taxon>Pseudomonadota</taxon>
        <taxon>Alphaproteobacteria</taxon>
        <taxon>Hyphomicrobiales</taxon>
        <taxon>Phyllobacteriaceae</taxon>
        <taxon>Allomesorhizobium</taxon>
    </lineage>
</organism>
<accession>A0A6G4WF79</accession>
<protein>
    <submittedName>
        <fullName evidence="2">Uncharacterized protein</fullName>
    </submittedName>
</protein>
<keyword evidence="3" id="KW-1185">Reference proteome</keyword>
<dbReference type="RefSeq" id="WP_165030420.1">
    <property type="nucleotide sequence ID" value="NZ_JAAKZF010000028.1"/>
</dbReference>